<dbReference type="Pfam" id="PF06470">
    <property type="entry name" value="SMC_hinge"/>
    <property type="match status" value="1"/>
</dbReference>
<keyword evidence="10" id="KW-1185">Reference proteome</keyword>
<dbReference type="RefSeq" id="WP_071390886.1">
    <property type="nucleotide sequence ID" value="NZ_MLQS01000031.1"/>
</dbReference>
<comment type="caution">
    <text evidence="9">The sequence shown here is derived from an EMBL/GenBank/DDBJ whole genome shotgun (WGS) entry which is preliminary data.</text>
</comment>
<dbReference type="InterPro" id="IPR003395">
    <property type="entry name" value="RecF/RecN/SMC_N"/>
</dbReference>
<dbReference type="SUPFAM" id="SSF52540">
    <property type="entry name" value="P-loop containing nucleoside triphosphate hydrolases"/>
    <property type="match status" value="2"/>
</dbReference>
<name>A0A1S2M2C0_9BACI</name>
<dbReference type="Proteomes" id="UP000180057">
    <property type="component" value="Unassembled WGS sequence"/>
</dbReference>
<dbReference type="Gene3D" id="3.30.70.1620">
    <property type="match status" value="1"/>
</dbReference>
<feature type="coiled-coil region" evidence="7">
    <location>
        <begin position="897"/>
        <end position="924"/>
    </location>
</feature>
<evidence type="ECO:0000256" key="2">
    <source>
        <dbReference type="ARBA" id="ARBA00022490"/>
    </source>
</evidence>
<dbReference type="STRING" id="472963.BKP45_19780"/>
<proteinExistence type="inferred from homology"/>
<dbReference type="InterPro" id="IPR010935">
    <property type="entry name" value="SMC_hinge"/>
</dbReference>
<dbReference type="GO" id="GO:0005737">
    <property type="term" value="C:cytoplasm"/>
    <property type="evidence" value="ECO:0007669"/>
    <property type="project" value="UniProtKB-SubCell"/>
</dbReference>
<comment type="domain">
    <text evidence="7">Contains large globular domains required for ATP hydrolysis at each terminus and a third globular domain forming a flexible hinge near the middle of the molecule. These domains are separated by coiled-coil structures.</text>
</comment>
<dbReference type="InterPro" id="IPR024704">
    <property type="entry name" value="SMC"/>
</dbReference>
<feature type="binding site" evidence="7">
    <location>
        <begin position="32"/>
        <end position="39"/>
    </location>
    <ligand>
        <name>ATP</name>
        <dbReference type="ChEBI" id="CHEBI:30616"/>
    </ligand>
</feature>
<dbReference type="GO" id="GO:0016887">
    <property type="term" value="F:ATP hydrolysis activity"/>
    <property type="evidence" value="ECO:0007669"/>
    <property type="project" value="InterPro"/>
</dbReference>
<dbReference type="GO" id="GO:0003677">
    <property type="term" value="F:DNA binding"/>
    <property type="evidence" value="ECO:0007669"/>
    <property type="project" value="UniProtKB-UniRule"/>
</dbReference>
<dbReference type="GO" id="GO:0030261">
    <property type="term" value="P:chromosome condensation"/>
    <property type="evidence" value="ECO:0007669"/>
    <property type="project" value="InterPro"/>
</dbReference>
<evidence type="ECO:0000256" key="6">
    <source>
        <dbReference type="ARBA" id="ARBA00023125"/>
    </source>
</evidence>
<evidence type="ECO:0000313" key="10">
    <source>
        <dbReference type="Proteomes" id="UP000180057"/>
    </source>
</evidence>
<dbReference type="Gene3D" id="3.40.50.300">
    <property type="entry name" value="P-loop containing nucleotide triphosphate hydrolases"/>
    <property type="match status" value="2"/>
</dbReference>
<protein>
    <recommendedName>
        <fullName evidence="7">Chromosome partition protein Smc</fullName>
    </recommendedName>
</protein>
<feature type="coiled-coil region" evidence="7">
    <location>
        <begin position="167"/>
        <end position="194"/>
    </location>
</feature>
<dbReference type="FunFam" id="3.40.50.300:FF:000984">
    <property type="entry name" value="Chromosome partition protein Smc"/>
    <property type="match status" value="1"/>
</dbReference>
<dbReference type="InterPro" id="IPR011890">
    <property type="entry name" value="SMC_prok"/>
</dbReference>
<organism evidence="9 10">
    <name type="scientific">Anaerobacillus alkalidiazotrophicus</name>
    <dbReference type="NCBI Taxonomy" id="472963"/>
    <lineage>
        <taxon>Bacteria</taxon>
        <taxon>Bacillati</taxon>
        <taxon>Bacillota</taxon>
        <taxon>Bacilli</taxon>
        <taxon>Bacillales</taxon>
        <taxon>Bacillaceae</taxon>
        <taxon>Anaerobacillus</taxon>
    </lineage>
</organism>
<evidence type="ECO:0000256" key="1">
    <source>
        <dbReference type="ARBA" id="ARBA00004496"/>
    </source>
</evidence>
<keyword evidence="3 7" id="KW-0547">Nucleotide-binding</keyword>
<dbReference type="CDD" id="cd03278">
    <property type="entry name" value="ABC_SMC_barmotin"/>
    <property type="match status" value="2"/>
</dbReference>
<feature type="coiled-coil region" evidence="7">
    <location>
        <begin position="673"/>
        <end position="861"/>
    </location>
</feature>
<gene>
    <name evidence="7" type="primary">smc</name>
    <name evidence="9" type="ORF">BKP45_19780</name>
</gene>
<comment type="subunit">
    <text evidence="7">Homodimer.</text>
</comment>
<keyword evidence="5 7" id="KW-0175">Coiled coil</keyword>
<dbReference type="GO" id="GO:0006260">
    <property type="term" value="P:DNA replication"/>
    <property type="evidence" value="ECO:0007669"/>
    <property type="project" value="UniProtKB-UniRule"/>
</dbReference>
<dbReference type="Pfam" id="PF02463">
    <property type="entry name" value="SMC_N"/>
    <property type="match status" value="2"/>
</dbReference>
<keyword evidence="4 7" id="KW-0067">ATP-binding</keyword>
<dbReference type="GO" id="GO:0005694">
    <property type="term" value="C:chromosome"/>
    <property type="evidence" value="ECO:0007669"/>
    <property type="project" value="InterPro"/>
</dbReference>
<dbReference type="PIRSF" id="PIRSF005719">
    <property type="entry name" value="SMC"/>
    <property type="match status" value="1"/>
</dbReference>
<comment type="function">
    <text evidence="7">Required for chromosome condensation and partitioning.</text>
</comment>
<comment type="subcellular location">
    <subcellularLocation>
        <location evidence="1 7">Cytoplasm</location>
    </subcellularLocation>
</comment>
<evidence type="ECO:0000259" key="8">
    <source>
        <dbReference type="SMART" id="SM00968"/>
    </source>
</evidence>
<evidence type="ECO:0000256" key="5">
    <source>
        <dbReference type="ARBA" id="ARBA00023054"/>
    </source>
</evidence>
<dbReference type="FunFam" id="3.40.50.300:FF:000901">
    <property type="entry name" value="Chromosome partition protein Smc"/>
    <property type="match status" value="1"/>
</dbReference>
<dbReference type="HAMAP" id="MF_01894">
    <property type="entry name" value="Smc_prok"/>
    <property type="match status" value="1"/>
</dbReference>
<dbReference type="GO" id="GO:0007059">
    <property type="term" value="P:chromosome segregation"/>
    <property type="evidence" value="ECO:0007669"/>
    <property type="project" value="UniProtKB-UniRule"/>
</dbReference>
<dbReference type="InterPro" id="IPR027417">
    <property type="entry name" value="P-loop_NTPase"/>
</dbReference>
<dbReference type="SMART" id="SM00968">
    <property type="entry name" value="SMC_hinge"/>
    <property type="match status" value="1"/>
</dbReference>
<dbReference type="OrthoDB" id="9808768at2"/>
<dbReference type="SUPFAM" id="SSF75553">
    <property type="entry name" value="Smc hinge domain"/>
    <property type="match status" value="1"/>
</dbReference>
<dbReference type="EMBL" id="MLQS01000031">
    <property type="protein sequence ID" value="OIJ17805.1"/>
    <property type="molecule type" value="Genomic_DNA"/>
</dbReference>
<evidence type="ECO:0000313" key="9">
    <source>
        <dbReference type="EMBL" id="OIJ17805.1"/>
    </source>
</evidence>
<dbReference type="Gene3D" id="1.20.1060.20">
    <property type="match status" value="1"/>
</dbReference>
<dbReference type="NCBIfam" id="TIGR02168">
    <property type="entry name" value="SMC_prok_B"/>
    <property type="match status" value="1"/>
</dbReference>
<evidence type="ECO:0000256" key="7">
    <source>
        <dbReference type="HAMAP-Rule" id="MF_01894"/>
    </source>
</evidence>
<sequence>MFLKRLDVVGFKSFAERTSIDFVPGVTAVVGPNGSGKSNISDGIRWVLGEQSAKSLRGAKMEDVIFAGSDTRKPLNFAELTLTLNNEDQHLAIDYSEVSVTRRVYRSGDSEYFINKQSCRLKDIHELFMDSGLGREAYSIIGQGKIEEILSSKSEERRVIFEEAAGVLKYKTRKQQAERKLIETQENLYRIEDILHELEGQVEPLKIQASVAKDYLEKKEELTKVEVGLLVYEIEELHKSWNEQAKKVEELKRDQLEISSQIKVEEVNIDQYREKMHALDESINELQDILLSTSEQLEKNEGQKEVLKERKKNYHQTKESFLKKLEVLKVKKEQIEESLTVETKELQNFKEKLFNNKKRLDQEQKLLSSLEEDIETELERMKADYIEVLNEQASIRNEVRYLEEQLRQRKHKSEHLDHNNLTLLEQRETLLKKEILLKEELQNKEQCLEKHIHNFRKGNRDLETINSEYQKKETQYYQALNHLQQIRSRKEVLEEMQADFSGFFQGVKEVLKAKETILSGIEGAVAELIVVPEHVEQAVETALGGAMQHIVVNTEENARSAIQFLKARRFGRATFLPLSVIKPRELSQFEKQKIQSHPSFIGVACELIDYDKKYRAIISNLLGHVIVAKDLQGANALAKLLQYKNRIVTLEGDVVNPGGSMSGGSVKQKGSPILGRQRELEELVAKLVKMEEQTKIMETNVKSLKKQRQEKVAFVEELRHRGELLRTEEQQVKGNLRELEIECKNLNERLFIYDKEKQSFESEVSEIETSLLKLNENLDSTMKLKEHLDEQVQLLTEKKKTQQTSKASLSEFITELKVQVAKEEEQYRNQKHRVQITKQEKDSIELELSETEEEYWLLEREMSNSTTGENSLDELIKKKRQEKDLTLHLIQSRRQERLDFQTAHDDLEKELKENKRKQKQLSDYLHTEEVKVNRLDVELENRLEKLSSDYEISFEAAKVNYPLPIDANSAKSKVKLIKLAIEELGTVNLGAIDEYSRVSQRFTFLTEQKNDLYEAKETLFRVINEMDAEMSTRFETVFMQIKAQFQMVFQELFGGGKADLLLSDPDNILTTGVEIVAQPPGKKLQHLALLSGGERALTAIALLFAILRIRPVPFCVLDEVEAALDEANVTRFANYLKEFSKETQFIVVTHRKGTMEEADVLYGVTMQESGVSKLVSVRLEETPELMTATV</sequence>
<accession>A0A1S2M2C0</accession>
<keyword evidence="6 7" id="KW-0238">DNA-binding</keyword>
<dbReference type="PANTHER" id="PTHR43977">
    <property type="entry name" value="STRUCTURAL MAINTENANCE OF CHROMOSOMES PROTEIN 3"/>
    <property type="match status" value="1"/>
</dbReference>
<comment type="similarity">
    <text evidence="7">Belongs to the SMC family.</text>
</comment>
<reference evidence="9 10" key="1">
    <citation type="submission" date="2016-10" db="EMBL/GenBank/DDBJ databases">
        <title>Draft genome sequences of four alkaliphilic bacteria belonging to the Anaerobacillus genus.</title>
        <authorList>
            <person name="Bassil N.M."/>
            <person name="Lloyd J.R."/>
        </authorList>
    </citation>
    <scope>NUCLEOTIDE SEQUENCE [LARGE SCALE GENOMIC DNA]</scope>
    <source>
        <strain evidence="9 10">DSM 22531</strain>
    </source>
</reference>
<keyword evidence="2 7" id="KW-0963">Cytoplasm</keyword>
<evidence type="ECO:0000256" key="4">
    <source>
        <dbReference type="ARBA" id="ARBA00022840"/>
    </source>
</evidence>
<dbReference type="GO" id="GO:0007062">
    <property type="term" value="P:sister chromatid cohesion"/>
    <property type="evidence" value="ECO:0007669"/>
    <property type="project" value="InterPro"/>
</dbReference>
<feature type="coiled-coil region" evidence="7">
    <location>
        <begin position="234"/>
        <end position="391"/>
    </location>
</feature>
<dbReference type="GO" id="GO:0005524">
    <property type="term" value="F:ATP binding"/>
    <property type="evidence" value="ECO:0007669"/>
    <property type="project" value="UniProtKB-UniRule"/>
</dbReference>
<evidence type="ECO:0000256" key="3">
    <source>
        <dbReference type="ARBA" id="ARBA00022741"/>
    </source>
</evidence>
<feature type="domain" description="SMC hinge" evidence="8">
    <location>
        <begin position="519"/>
        <end position="638"/>
    </location>
</feature>
<dbReference type="InterPro" id="IPR036277">
    <property type="entry name" value="SMC_hinge_sf"/>
</dbReference>
<dbReference type="AlphaFoldDB" id="A0A1S2M2C0"/>